<feature type="compositionally biased region" description="Polar residues" evidence="5">
    <location>
        <begin position="247"/>
        <end position="258"/>
    </location>
</feature>
<organism evidence="7 8">
    <name type="scientific">Stylosanthes scabra</name>
    <dbReference type="NCBI Taxonomy" id="79078"/>
    <lineage>
        <taxon>Eukaryota</taxon>
        <taxon>Viridiplantae</taxon>
        <taxon>Streptophyta</taxon>
        <taxon>Embryophyta</taxon>
        <taxon>Tracheophyta</taxon>
        <taxon>Spermatophyta</taxon>
        <taxon>Magnoliopsida</taxon>
        <taxon>eudicotyledons</taxon>
        <taxon>Gunneridae</taxon>
        <taxon>Pentapetalae</taxon>
        <taxon>rosids</taxon>
        <taxon>fabids</taxon>
        <taxon>Fabales</taxon>
        <taxon>Fabaceae</taxon>
        <taxon>Papilionoideae</taxon>
        <taxon>50 kb inversion clade</taxon>
        <taxon>dalbergioids sensu lato</taxon>
        <taxon>Dalbergieae</taxon>
        <taxon>Pterocarpus clade</taxon>
        <taxon>Stylosanthes</taxon>
    </lineage>
</organism>
<evidence type="ECO:0000256" key="2">
    <source>
        <dbReference type="ARBA" id="ARBA00022670"/>
    </source>
</evidence>
<keyword evidence="2" id="KW-0645">Protease</keyword>
<feature type="region of interest" description="Disordered" evidence="5">
    <location>
        <begin position="553"/>
        <end position="585"/>
    </location>
</feature>
<dbReference type="PANTHER" id="PTHR12606:SF141">
    <property type="entry name" value="GH15225P-RELATED"/>
    <property type="match status" value="1"/>
</dbReference>
<keyword evidence="3" id="KW-0378">Hydrolase</keyword>
<gene>
    <name evidence="7" type="ORF">PIB30_046698</name>
</gene>
<dbReference type="PANTHER" id="PTHR12606">
    <property type="entry name" value="SENTRIN/SUMO-SPECIFIC PROTEASE"/>
    <property type="match status" value="1"/>
</dbReference>
<sequence length="585" mass="68133">MASSKDNEAWKKGGRPRNPDGPKLKSLDSRCLPSGLNKIMTQLQEDELKVAEIVTMGFGDFQQIPDWIVQQELFLHIASKFDLDNNLIKDDVGNIEVNAAIIKRVTGLPSYDVENTMKYNWSLQIFTWIKDSIRDFQRRGVKHLSSCMFILVVILFHRLEWGQLDRYRGPEPCEFEHQNEGDDDQQEREVNKSPVYSSQDLNKIWSRVVFDEELLVKAEEEASKYYAKKKKQDISDRPSFSLGFTPEFNTPTPSPDASNSEDTEEVLDIAPIRELLPRQDPSTIQSLTLEQDNKIYNWVMNPSKGKGIQEEIIALFRGHQNFFISRSEIRFLEPKGWIDDKIINWRCKEYNNSSLPRFLEEFYCVEAGIMNTATTDKNLDAYQKDGTYIGMHPKLGEDGRHFDRKKAANRKWWLLPLCNKSHWFVYAFNLEKKELLVLDSMYDNPFDDLRKSLNIYVGKLIEDMLKIVFPIFDHKGLGFPSRYANVPKQSNTNDCGIYVIKFLEEWTEASELHSYNNEELLKIRRRLVLDIALSNYNTKRDELLLKASTITQRRNNPNRGKKKEIKTPYTAPSTEEIVRRAGNRK</sequence>
<dbReference type="InterPro" id="IPR003653">
    <property type="entry name" value="Peptidase_C48_C"/>
</dbReference>
<proteinExistence type="inferred from homology"/>
<comment type="similarity">
    <text evidence="1">Belongs to the peptidase C48 family.</text>
</comment>
<accession>A0ABU6VF03</accession>
<dbReference type="InterPro" id="IPR038765">
    <property type="entry name" value="Papain-like_cys_pep_sf"/>
</dbReference>
<comment type="caution">
    <text evidence="7">The sequence shown here is derived from an EMBL/GenBank/DDBJ whole genome shotgun (WGS) entry which is preliminary data.</text>
</comment>
<reference evidence="7 8" key="1">
    <citation type="journal article" date="2023" name="Plants (Basel)">
        <title>Bridging the Gap: Combining Genomics and Transcriptomics Approaches to Understand Stylosanthes scabra, an Orphan Legume from the Brazilian Caatinga.</title>
        <authorList>
            <person name="Ferreira-Neto J.R.C."/>
            <person name="da Silva M.D."/>
            <person name="Binneck E."/>
            <person name="de Melo N.F."/>
            <person name="da Silva R.H."/>
            <person name="de Melo A.L.T.M."/>
            <person name="Pandolfi V."/>
            <person name="Bustamante F.O."/>
            <person name="Brasileiro-Vidal A.C."/>
            <person name="Benko-Iseppon A.M."/>
        </authorList>
    </citation>
    <scope>NUCLEOTIDE SEQUENCE [LARGE SCALE GENOMIC DNA]</scope>
    <source>
        <tissue evidence="7">Leaves</tissue>
    </source>
</reference>
<evidence type="ECO:0000259" key="6">
    <source>
        <dbReference type="PROSITE" id="PS50600"/>
    </source>
</evidence>
<evidence type="ECO:0000256" key="3">
    <source>
        <dbReference type="ARBA" id="ARBA00022801"/>
    </source>
</evidence>
<name>A0ABU6VF03_9FABA</name>
<evidence type="ECO:0000313" key="7">
    <source>
        <dbReference type="EMBL" id="MED6172072.1"/>
    </source>
</evidence>
<keyword evidence="8" id="KW-1185">Reference proteome</keyword>
<protein>
    <recommendedName>
        <fullName evidence="6">Ubiquitin-like protease family profile domain-containing protein</fullName>
    </recommendedName>
</protein>
<dbReference type="SUPFAM" id="SSF54001">
    <property type="entry name" value="Cysteine proteinases"/>
    <property type="match status" value="1"/>
</dbReference>
<evidence type="ECO:0000256" key="1">
    <source>
        <dbReference type="ARBA" id="ARBA00005234"/>
    </source>
</evidence>
<dbReference type="PROSITE" id="PS50600">
    <property type="entry name" value="ULP_PROTEASE"/>
    <property type="match status" value="1"/>
</dbReference>
<feature type="region of interest" description="Disordered" evidence="5">
    <location>
        <begin position="1"/>
        <end position="26"/>
    </location>
</feature>
<keyword evidence="4" id="KW-0788">Thiol protease</keyword>
<dbReference type="Proteomes" id="UP001341840">
    <property type="component" value="Unassembled WGS sequence"/>
</dbReference>
<evidence type="ECO:0000256" key="5">
    <source>
        <dbReference type="SAM" id="MobiDB-lite"/>
    </source>
</evidence>
<dbReference type="EMBL" id="JASCZI010151328">
    <property type="protein sequence ID" value="MED6172072.1"/>
    <property type="molecule type" value="Genomic_DNA"/>
</dbReference>
<feature type="region of interest" description="Disordered" evidence="5">
    <location>
        <begin position="237"/>
        <end position="264"/>
    </location>
</feature>
<dbReference type="Pfam" id="PF02902">
    <property type="entry name" value="Peptidase_C48"/>
    <property type="match status" value="1"/>
</dbReference>
<dbReference type="Gene3D" id="3.40.395.10">
    <property type="entry name" value="Adenoviral Proteinase, Chain A"/>
    <property type="match status" value="1"/>
</dbReference>
<feature type="domain" description="Ubiquitin-like protease family profile" evidence="6">
    <location>
        <begin position="322"/>
        <end position="506"/>
    </location>
</feature>
<evidence type="ECO:0000313" key="8">
    <source>
        <dbReference type="Proteomes" id="UP001341840"/>
    </source>
</evidence>
<evidence type="ECO:0000256" key="4">
    <source>
        <dbReference type="ARBA" id="ARBA00022807"/>
    </source>
</evidence>
<feature type="region of interest" description="Disordered" evidence="5">
    <location>
        <begin position="172"/>
        <end position="195"/>
    </location>
</feature>